<organism evidence="4">
    <name type="scientific">marine sediment metagenome</name>
    <dbReference type="NCBI Taxonomy" id="412755"/>
    <lineage>
        <taxon>unclassified sequences</taxon>
        <taxon>metagenomes</taxon>
        <taxon>ecological metagenomes</taxon>
    </lineage>
</organism>
<dbReference type="PANTHER" id="PTHR43356">
    <property type="entry name" value="PHOSPHATE ACETYLTRANSFERASE"/>
    <property type="match status" value="1"/>
</dbReference>
<reference evidence="4" key="1">
    <citation type="journal article" date="2014" name="Front. Microbiol.">
        <title>High frequency of phylogenetically diverse reductive dehalogenase-homologous genes in deep subseafloor sedimentary metagenomes.</title>
        <authorList>
            <person name="Kawai M."/>
            <person name="Futagami T."/>
            <person name="Toyoda A."/>
            <person name="Takaki Y."/>
            <person name="Nishi S."/>
            <person name="Hori S."/>
            <person name="Arai W."/>
            <person name="Tsubouchi T."/>
            <person name="Morono Y."/>
            <person name="Uchiyama I."/>
            <person name="Ito T."/>
            <person name="Fujiyama A."/>
            <person name="Inagaki F."/>
            <person name="Takami H."/>
        </authorList>
    </citation>
    <scope>NUCLEOTIDE SEQUENCE</scope>
    <source>
        <strain evidence="4">Expedition CK06-06</strain>
    </source>
</reference>
<evidence type="ECO:0000256" key="1">
    <source>
        <dbReference type="ARBA" id="ARBA00022679"/>
    </source>
</evidence>
<keyword evidence="2" id="KW-0012">Acyltransferase</keyword>
<protein>
    <recommendedName>
        <fullName evidence="3">Phosphate acetyl/butaryl transferase domain-containing protein</fullName>
    </recommendedName>
</protein>
<sequence>DIAAGNISAKILIYLGKAKAAGIILGAKAPVVMLSRADDTETKLNSIALGVLSC</sequence>
<dbReference type="AlphaFoldDB" id="X1JI31"/>
<dbReference type="InterPro" id="IPR050500">
    <property type="entry name" value="Phos_Acetyltrans/Butyryltrans"/>
</dbReference>
<dbReference type="InterPro" id="IPR002505">
    <property type="entry name" value="PTA_PTB"/>
</dbReference>
<dbReference type="Pfam" id="PF01515">
    <property type="entry name" value="PTA_PTB"/>
    <property type="match status" value="1"/>
</dbReference>
<dbReference type="EMBL" id="BARU01048139">
    <property type="protein sequence ID" value="GAH93702.1"/>
    <property type="molecule type" value="Genomic_DNA"/>
</dbReference>
<keyword evidence="1" id="KW-0808">Transferase</keyword>
<comment type="caution">
    <text evidence="4">The sequence shown here is derived from an EMBL/GenBank/DDBJ whole genome shotgun (WGS) entry which is preliminary data.</text>
</comment>
<accession>X1JI31</accession>
<dbReference type="PANTHER" id="PTHR43356:SF2">
    <property type="entry name" value="PHOSPHATE ACETYLTRANSFERASE"/>
    <property type="match status" value="1"/>
</dbReference>
<name>X1JI31_9ZZZZ</name>
<gene>
    <name evidence="4" type="ORF">S03H2_71726</name>
</gene>
<dbReference type="SUPFAM" id="SSF53659">
    <property type="entry name" value="Isocitrate/Isopropylmalate dehydrogenase-like"/>
    <property type="match status" value="1"/>
</dbReference>
<feature type="domain" description="Phosphate acetyl/butaryl transferase" evidence="3">
    <location>
        <begin position="1"/>
        <end position="49"/>
    </location>
</feature>
<evidence type="ECO:0000259" key="3">
    <source>
        <dbReference type="Pfam" id="PF01515"/>
    </source>
</evidence>
<evidence type="ECO:0000256" key="2">
    <source>
        <dbReference type="ARBA" id="ARBA00023315"/>
    </source>
</evidence>
<evidence type="ECO:0000313" key="4">
    <source>
        <dbReference type="EMBL" id="GAH93702.1"/>
    </source>
</evidence>
<dbReference type="Gene3D" id="3.40.718.10">
    <property type="entry name" value="Isopropylmalate Dehydrogenase"/>
    <property type="match status" value="1"/>
</dbReference>
<proteinExistence type="predicted"/>
<dbReference type="GO" id="GO:0016746">
    <property type="term" value="F:acyltransferase activity"/>
    <property type="evidence" value="ECO:0007669"/>
    <property type="project" value="UniProtKB-KW"/>
</dbReference>
<feature type="non-terminal residue" evidence="4">
    <location>
        <position position="1"/>
    </location>
</feature>